<dbReference type="SUPFAM" id="SSF53218">
    <property type="entry name" value="Molybdenum cofactor biosynthesis proteins"/>
    <property type="match status" value="1"/>
</dbReference>
<feature type="domain" description="MOSC" evidence="4">
    <location>
        <begin position="18"/>
        <end position="142"/>
    </location>
</feature>
<dbReference type="CDD" id="cd00886">
    <property type="entry name" value="MogA_MoaB"/>
    <property type="match status" value="1"/>
</dbReference>
<dbReference type="PROSITE" id="PS51340">
    <property type="entry name" value="MOSC"/>
    <property type="match status" value="1"/>
</dbReference>
<keyword evidence="6" id="KW-1185">Reference proteome</keyword>
<sequence length="306" mass="33400">MGTIKAVCISEKKGVEKVNINEAMIIEDFGLENDAHAGKWHRQVSLLSYERREDFKKKGVEVSDGAFGENLLVSGIDFIHLPLGTKFFVGDVELELTQIGKECHKGCAIMQQVGTCIMPTNGVFTKVLKGGKVKVGDEMTYKLPYTVGIITASDKGSRGERVDLSGAKIKEMVEKAGYQVTSMEIVEDDKEKLKAAMTKLADEKIADLILTTGGTGFSMRDVTPEATIEVCDRMAMGIAEAMRAYSMTITKRAMLSRAVSGIRKQSLIVNMPGSPKAVEESLEYILDSLLHGIQILKGDTGECARH</sequence>
<dbReference type="InterPro" id="IPR051920">
    <property type="entry name" value="MPT_Adenylyltrnsfr/MoaC-Rel"/>
</dbReference>
<dbReference type="Gene3D" id="3.40.980.10">
    <property type="entry name" value="MoaB/Mog-like domain"/>
    <property type="match status" value="1"/>
</dbReference>
<dbReference type="EMBL" id="FOJY01000002">
    <property type="protein sequence ID" value="SFA76186.1"/>
    <property type="molecule type" value="Genomic_DNA"/>
</dbReference>
<dbReference type="GO" id="GO:0030170">
    <property type="term" value="F:pyridoxal phosphate binding"/>
    <property type="evidence" value="ECO:0007669"/>
    <property type="project" value="InterPro"/>
</dbReference>
<evidence type="ECO:0000256" key="1">
    <source>
        <dbReference type="ARBA" id="ARBA00003487"/>
    </source>
</evidence>
<proteinExistence type="predicted"/>
<dbReference type="AlphaFoldDB" id="A0A1I0VKU4"/>
<comment type="pathway">
    <text evidence="2">Cofactor biosynthesis; molybdopterin biosynthesis.</text>
</comment>
<dbReference type="GO" id="GO:0030151">
    <property type="term" value="F:molybdenum ion binding"/>
    <property type="evidence" value="ECO:0007669"/>
    <property type="project" value="InterPro"/>
</dbReference>
<reference evidence="5 6" key="1">
    <citation type="submission" date="2016-10" db="EMBL/GenBank/DDBJ databases">
        <authorList>
            <person name="de Groot N.N."/>
        </authorList>
    </citation>
    <scope>NUCLEOTIDE SEQUENCE [LARGE SCALE GENOMIC DNA]</scope>
    <source>
        <strain evidence="5 6">DSM 5522</strain>
    </source>
</reference>
<dbReference type="InterPro" id="IPR008284">
    <property type="entry name" value="MoCF_biosynth_CS"/>
</dbReference>
<dbReference type="UniPathway" id="UPA00344"/>
<name>A0A1I0VKU4_9FIRM</name>
<dbReference type="PANTHER" id="PTHR43764">
    <property type="entry name" value="MOLYBDENUM COFACTOR BIOSYNTHESIS"/>
    <property type="match status" value="1"/>
</dbReference>
<dbReference type="InterPro" id="IPR036425">
    <property type="entry name" value="MoaB/Mog-like_dom_sf"/>
</dbReference>
<gene>
    <name evidence="5" type="ORF">SAMN05216249_10232</name>
</gene>
<dbReference type="PANTHER" id="PTHR43764:SF1">
    <property type="entry name" value="MOLYBDOPTERIN MOLYBDOTRANSFERASE"/>
    <property type="match status" value="1"/>
</dbReference>
<evidence type="ECO:0000313" key="6">
    <source>
        <dbReference type="Proteomes" id="UP000198838"/>
    </source>
</evidence>
<dbReference type="Pfam" id="PF00994">
    <property type="entry name" value="MoCF_biosynth"/>
    <property type="match status" value="1"/>
</dbReference>
<evidence type="ECO:0000256" key="2">
    <source>
        <dbReference type="ARBA" id="ARBA00005046"/>
    </source>
</evidence>
<dbReference type="GO" id="GO:0003824">
    <property type="term" value="F:catalytic activity"/>
    <property type="evidence" value="ECO:0007669"/>
    <property type="project" value="InterPro"/>
</dbReference>
<dbReference type="PROSITE" id="PS01078">
    <property type="entry name" value="MOCF_BIOSYNTHESIS_1"/>
    <property type="match status" value="1"/>
</dbReference>
<organism evidence="5 6">
    <name type="scientific">Acetitomaculum ruminis DSM 5522</name>
    <dbReference type="NCBI Taxonomy" id="1120918"/>
    <lineage>
        <taxon>Bacteria</taxon>
        <taxon>Bacillati</taxon>
        <taxon>Bacillota</taxon>
        <taxon>Clostridia</taxon>
        <taxon>Lachnospirales</taxon>
        <taxon>Lachnospiraceae</taxon>
        <taxon>Acetitomaculum</taxon>
    </lineage>
</organism>
<dbReference type="Gene3D" id="2.40.33.20">
    <property type="entry name" value="PK beta-barrel domain-like"/>
    <property type="match status" value="1"/>
</dbReference>
<dbReference type="InterPro" id="IPR001453">
    <property type="entry name" value="MoaB/Mog_dom"/>
</dbReference>
<dbReference type="InterPro" id="IPR011037">
    <property type="entry name" value="Pyrv_Knase-like_insert_dom_sf"/>
</dbReference>
<dbReference type="Proteomes" id="UP000198838">
    <property type="component" value="Unassembled WGS sequence"/>
</dbReference>
<dbReference type="Pfam" id="PF03473">
    <property type="entry name" value="MOSC"/>
    <property type="match status" value="1"/>
</dbReference>
<dbReference type="NCBIfam" id="TIGR00177">
    <property type="entry name" value="molyb_syn"/>
    <property type="match status" value="1"/>
</dbReference>
<keyword evidence="3" id="KW-0501">Molybdenum cofactor biosynthesis</keyword>
<evidence type="ECO:0000259" key="4">
    <source>
        <dbReference type="PROSITE" id="PS51340"/>
    </source>
</evidence>
<protein>
    <submittedName>
        <fullName evidence="5">Molybdenum cofactor synthesis domain-containing protein</fullName>
    </submittedName>
</protein>
<comment type="function">
    <text evidence="1">May be involved in the biosynthesis of molybdopterin.</text>
</comment>
<dbReference type="GO" id="GO:0006777">
    <property type="term" value="P:Mo-molybdopterin cofactor biosynthetic process"/>
    <property type="evidence" value="ECO:0007669"/>
    <property type="project" value="UniProtKB-KW"/>
</dbReference>
<dbReference type="InterPro" id="IPR005302">
    <property type="entry name" value="MoCF_Sase_C"/>
</dbReference>
<dbReference type="RefSeq" id="WP_092869990.1">
    <property type="nucleotide sequence ID" value="NZ_FOJY01000002.1"/>
</dbReference>
<dbReference type="SUPFAM" id="SSF50800">
    <property type="entry name" value="PK beta-barrel domain-like"/>
    <property type="match status" value="1"/>
</dbReference>
<dbReference type="OrthoDB" id="9784492at2"/>
<dbReference type="SMART" id="SM00852">
    <property type="entry name" value="MoCF_biosynth"/>
    <property type="match status" value="1"/>
</dbReference>
<evidence type="ECO:0000313" key="5">
    <source>
        <dbReference type="EMBL" id="SFA76186.1"/>
    </source>
</evidence>
<evidence type="ECO:0000256" key="3">
    <source>
        <dbReference type="ARBA" id="ARBA00023150"/>
    </source>
</evidence>
<accession>A0A1I0VKU4</accession>
<dbReference type="STRING" id="1120918.SAMN05216249_10232"/>